<dbReference type="AlphaFoldDB" id="A0A0R1W4M3"/>
<proteinExistence type="predicted"/>
<evidence type="ECO:0000313" key="8">
    <source>
        <dbReference type="EMBL" id="KRM10553.1"/>
    </source>
</evidence>
<evidence type="ECO:0000256" key="3">
    <source>
        <dbReference type="ARBA" id="ARBA00022692"/>
    </source>
</evidence>
<dbReference type="Pfam" id="PF07690">
    <property type="entry name" value="MFS_1"/>
    <property type="match status" value="1"/>
</dbReference>
<feature type="transmembrane region" description="Helical" evidence="6">
    <location>
        <begin position="252"/>
        <end position="278"/>
    </location>
</feature>
<comment type="caution">
    <text evidence="8">The sequence shown here is derived from an EMBL/GenBank/DDBJ whole genome shotgun (WGS) entry which is preliminary data.</text>
</comment>
<feature type="transmembrane region" description="Helical" evidence="6">
    <location>
        <begin position="141"/>
        <end position="160"/>
    </location>
</feature>
<dbReference type="InterPro" id="IPR036259">
    <property type="entry name" value="MFS_trans_sf"/>
</dbReference>
<comment type="subcellular location">
    <subcellularLocation>
        <location evidence="1">Cell membrane</location>
        <topology evidence="1">Multi-pass membrane protein</topology>
    </subcellularLocation>
</comment>
<feature type="transmembrane region" description="Helical" evidence="6">
    <location>
        <begin position="77"/>
        <end position="99"/>
    </location>
</feature>
<feature type="transmembrane region" description="Helical" evidence="6">
    <location>
        <begin position="111"/>
        <end position="129"/>
    </location>
</feature>
<dbReference type="GO" id="GO:0005886">
    <property type="term" value="C:plasma membrane"/>
    <property type="evidence" value="ECO:0007669"/>
    <property type="project" value="UniProtKB-SubCell"/>
</dbReference>
<dbReference type="PROSITE" id="PS50850">
    <property type="entry name" value="MFS"/>
    <property type="match status" value="1"/>
</dbReference>
<dbReference type="EMBL" id="AZGF01000027">
    <property type="protein sequence ID" value="KRM10553.1"/>
    <property type="molecule type" value="Genomic_DNA"/>
</dbReference>
<feature type="transmembrane region" description="Helical" evidence="6">
    <location>
        <begin position="39"/>
        <end position="57"/>
    </location>
</feature>
<feature type="transmembrane region" description="Helical" evidence="6">
    <location>
        <begin position="385"/>
        <end position="408"/>
    </location>
</feature>
<dbReference type="PANTHER" id="PTHR23528:SF1">
    <property type="entry name" value="MAJOR FACILITATOR SUPERFAMILY (MFS) PROFILE DOMAIN-CONTAINING PROTEIN"/>
    <property type="match status" value="1"/>
</dbReference>
<dbReference type="SUPFAM" id="SSF103473">
    <property type="entry name" value="MFS general substrate transporter"/>
    <property type="match status" value="1"/>
</dbReference>
<feature type="transmembrane region" description="Helical" evidence="6">
    <location>
        <begin position="172"/>
        <end position="194"/>
    </location>
</feature>
<keyword evidence="9" id="KW-1185">Reference proteome</keyword>
<keyword evidence="2" id="KW-0813">Transport</keyword>
<evidence type="ECO:0000256" key="2">
    <source>
        <dbReference type="ARBA" id="ARBA00022448"/>
    </source>
</evidence>
<dbReference type="InterPro" id="IPR011701">
    <property type="entry name" value="MFS"/>
</dbReference>
<evidence type="ECO:0000259" key="7">
    <source>
        <dbReference type="PROSITE" id="PS50850"/>
    </source>
</evidence>
<evidence type="ECO:0000256" key="1">
    <source>
        <dbReference type="ARBA" id="ARBA00004651"/>
    </source>
</evidence>
<sequence length="435" mass="46888">MDAQKSITGNFQFTRRMKIMDEKQVAPEAEPKGKFPYRLGFGLLFGLLGWLVPYLGVNSTLLPAKIQQIAPDQKVQIVAVLATIAMVVATVANIIEGALSDRTVSRWGKRNPWIVLGMFTTLICFYFLTKVTTITGIIVNWSLFQVALNLMVAPIVAFIADKAPKKYRGSISAFYGVGMNIGTPVGTMIASQYITRISSGIYVFMVFEVIFTVIGLLLVGDGSNKGEKVKKLKGSELLEAFIFPIHGDVRDFYLAVFGKLLFVSAQFVITGYQLYIFVDYMKLSSANATANLSIMSMILLITGVSFAILGGPLADKFHSLKLLVAVSTVAMGLGVAIPAIDPAPWTMFVYAGLSGAAMGMYNSVDQALNVSVLPNPDNAAKDLGIVNLANSLGQVFGPICASIIIGAIGYRMMFPAAGIMCLVGAILILMIKKVK</sequence>
<keyword evidence="3 6" id="KW-0812">Transmembrane</keyword>
<gene>
    <name evidence="8" type="ORF">FD16_GL001155</name>
</gene>
<organism evidence="8 9">
    <name type="scientific">Paucilactobacillus suebicus DSM 5007 = KCTC 3549</name>
    <dbReference type="NCBI Taxonomy" id="1423807"/>
    <lineage>
        <taxon>Bacteria</taxon>
        <taxon>Bacillati</taxon>
        <taxon>Bacillota</taxon>
        <taxon>Bacilli</taxon>
        <taxon>Lactobacillales</taxon>
        <taxon>Lactobacillaceae</taxon>
        <taxon>Paucilactobacillus</taxon>
    </lineage>
</organism>
<dbReference type="STRING" id="1423807.FD16_GL001155"/>
<feature type="transmembrane region" description="Helical" evidence="6">
    <location>
        <begin position="346"/>
        <end position="364"/>
    </location>
</feature>
<evidence type="ECO:0000256" key="4">
    <source>
        <dbReference type="ARBA" id="ARBA00022989"/>
    </source>
</evidence>
<evidence type="ECO:0000256" key="5">
    <source>
        <dbReference type="ARBA" id="ARBA00023136"/>
    </source>
</evidence>
<dbReference type="PANTHER" id="PTHR23528">
    <property type="match status" value="1"/>
</dbReference>
<keyword evidence="5 6" id="KW-0472">Membrane</keyword>
<reference evidence="8 9" key="1">
    <citation type="journal article" date="2015" name="Genome Announc.">
        <title>Expanding the biotechnology potential of lactobacilli through comparative genomics of 213 strains and associated genera.</title>
        <authorList>
            <person name="Sun Z."/>
            <person name="Harris H.M."/>
            <person name="McCann A."/>
            <person name="Guo C."/>
            <person name="Argimon S."/>
            <person name="Zhang W."/>
            <person name="Yang X."/>
            <person name="Jeffery I.B."/>
            <person name="Cooney J.C."/>
            <person name="Kagawa T.F."/>
            <person name="Liu W."/>
            <person name="Song Y."/>
            <person name="Salvetti E."/>
            <person name="Wrobel A."/>
            <person name="Rasinkangas P."/>
            <person name="Parkhill J."/>
            <person name="Rea M.C."/>
            <person name="O'Sullivan O."/>
            <person name="Ritari J."/>
            <person name="Douillard F.P."/>
            <person name="Paul Ross R."/>
            <person name="Yang R."/>
            <person name="Briner A.E."/>
            <person name="Felis G.E."/>
            <person name="de Vos W.M."/>
            <person name="Barrangou R."/>
            <person name="Klaenhammer T.R."/>
            <person name="Caufield P.W."/>
            <person name="Cui Y."/>
            <person name="Zhang H."/>
            <person name="O'Toole P.W."/>
        </authorList>
    </citation>
    <scope>NUCLEOTIDE SEQUENCE [LARGE SCALE GENOMIC DNA]</scope>
    <source>
        <strain evidence="8 9">DSM 5007</strain>
    </source>
</reference>
<keyword evidence="4 6" id="KW-1133">Transmembrane helix</keyword>
<protein>
    <submittedName>
        <fullName evidence="8">Major facilitator superfamily protein</fullName>
    </submittedName>
</protein>
<feature type="transmembrane region" description="Helical" evidence="6">
    <location>
        <begin position="200"/>
        <end position="220"/>
    </location>
</feature>
<evidence type="ECO:0000313" key="9">
    <source>
        <dbReference type="Proteomes" id="UP000051820"/>
    </source>
</evidence>
<feature type="domain" description="Major facilitator superfamily (MFS) profile" evidence="7">
    <location>
        <begin position="35"/>
        <end position="435"/>
    </location>
</feature>
<dbReference type="eggNOG" id="COG2211">
    <property type="taxonomic scope" value="Bacteria"/>
</dbReference>
<name>A0A0R1W4M3_9LACO</name>
<dbReference type="Gene3D" id="1.20.1250.20">
    <property type="entry name" value="MFS general substrate transporter like domains"/>
    <property type="match status" value="2"/>
</dbReference>
<dbReference type="PATRIC" id="fig|1423807.3.peg.1175"/>
<accession>A0A0R1W4M3</accession>
<evidence type="ECO:0000256" key="6">
    <source>
        <dbReference type="SAM" id="Phobius"/>
    </source>
</evidence>
<feature type="transmembrane region" description="Helical" evidence="6">
    <location>
        <begin position="414"/>
        <end position="431"/>
    </location>
</feature>
<feature type="transmembrane region" description="Helical" evidence="6">
    <location>
        <begin position="290"/>
        <end position="310"/>
    </location>
</feature>
<feature type="transmembrane region" description="Helical" evidence="6">
    <location>
        <begin position="322"/>
        <end position="340"/>
    </location>
</feature>
<dbReference type="GO" id="GO:0022857">
    <property type="term" value="F:transmembrane transporter activity"/>
    <property type="evidence" value="ECO:0007669"/>
    <property type="project" value="InterPro"/>
</dbReference>
<dbReference type="Proteomes" id="UP000051820">
    <property type="component" value="Unassembled WGS sequence"/>
</dbReference>
<dbReference type="InterPro" id="IPR020846">
    <property type="entry name" value="MFS_dom"/>
</dbReference>